<keyword evidence="3" id="KW-0964">Secreted</keyword>
<dbReference type="InterPro" id="IPR008632">
    <property type="entry name" value="Gp-FAR-1"/>
</dbReference>
<dbReference type="GO" id="GO:0005576">
    <property type="term" value="C:extracellular region"/>
    <property type="evidence" value="ECO:0007669"/>
    <property type="project" value="UniProtKB-SubCell"/>
</dbReference>
<reference evidence="9" key="1">
    <citation type="submission" date="2016-04" db="UniProtKB">
        <authorList>
            <consortium name="WormBaseParasite"/>
        </authorList>
    </citation>
    <scope>IDENTIFICATION</scope>
</reference>
<comment type="subcellular location">
    <subcellularLocation>
        <location evidence="1">Secreted</location>
    </subcellularLocation>
</comment>
<name>A0A158R3I7_NIPBR</name>
<keyword evidence="5" id="KW-0175">Coiled coil</keyword>
<evidence type="ECO:0000256" key="3">
    <source>
        <dbReference type="ARBA" id="ARBA00022525"/>
    </source>
</evidence>
<comment type="similarity">
    <text evidence="2">Belongs to the fatty-acid and retinol-binding protein (FARBP) family.</text>
</comment>
<dbReference type="PANTHER" id="PTHR31418:SF5">
    <property type="entry name" value="FATTY-ACID AND RETINOL-BINDING PROTEIN 1"/>
    <property type="match status" value="1"/>
</dbReference>
<protein>
    <submittedName>
        <fullName evidence="9">DUF148 domain-containing protein</fullName>
    </submittedName>
</protein>
<evidence type="ECO:0000256" key="1">
    <source>
        <dbReference type="ARBA" id="ARBA00004613"/>
    </source>
</evidence>
<dbReference type="WBParaSite" id="NBR_0001839301-mRNA-1">
    <property type="protein sequence ID" value="NBR_0001839301-mRNA-1"/>
    <property type="gene ID" value="NBR_0001839301"/>
</dbReference>
<proteinExistence type="inferred from homology"/>
<dbReference type="Proteomes" id="UP000271162">
    <property type="component" value="Unassembled WGS sequence"/>
</dbReference>
<accession>A0A158R3I7</accession>
<evidence type="ECO:0000256" key="6">
    <source>
        <dbReference type="ARBA" id="ARBA00023121"/>
    </source>
</evidence>
<keyword evidence="4" id="KW-0732">Signal</keyword>
<dbReference type="Pfam" id="PF05823">
    <property type="entry name" value="Gp-FAR-1"/>
    <property type="match status" value="1"/>
</dbReference>
<dbReference type="STRING" id="27835.A0A158R3I7"/>
<evidence type="ECO:0000256" key="5">
    <source>
        <dbReference type="ARBA" id="ARBA00023054"/>
    </source>
</evidence>
<dbReference type="Gene3D" id="1.20.120.1100">
    <property type="match status" value="1"/>
</dbReference>
<dbReference type="GO" id="GO:0008289">
    <property type="term" value="F:lipid binding"/>
    <property type="evidence" value="ECO:0007669"/>
    <property type="project" value="UniProtKB-KW"/>
</dbReference>
<gene>
    <name evidence="7" type="ORF">NBR_LOCUS18394</name>
</gene>
<dbReference type="PANTHER" id="PTHR31418">
    <property type="entry name" value="FATTY-ACID AND RETINOL-BINDING PROTEIN 1"/>
    <property type="match status" value="1"/>
</dbReference>
<sequence length="220" mass="24994">MGNFTLTVDLLNQMVSKIKEHPECVPNYVLSAITSATETEKAQFVDFMNKWNSGTMKKPHSMEEMMTLIQTEAPGIYQKSQQLMNEYKTRFEKLSPEAKAFMKKVRDMQVLLLCLFVVGAAASPTMDGFTLTVDSLNKAIEKVKQHPGENFFGKGLRAFYTLTQGKNTKFLTKISEEPMEGNGTVGEVDQLIFNKKVKRARSAIHERCPRNTLLQMTRRL</sequence>
<organism evidence="9">
    <name type="scientific">Nippostrongylus brasiliensis</name>
    <name type="common">Rat hookworm</name>
    <dbReference type="NCBI Taxonomy" id="27835"/>
    <lineage>
        <taxon>Eukaryota</taxon>
        <taxon>Metazoa</taxon>
        <taxon>Ecdysozoa</taxon>
        <taxon>Nematoda</taxon>
        <taxon>Chromadorea</taxon>
        <taxon>Rhabditida</taxon>
        <taxon>Rhabditina</taxon>
        <taxon>Rhabditomorpha</taxon>
        <taxon>Strongyloidea</taxon>
        <taxon>Heligmosomidae</taxon>
        <taxon>Nippostrongylus</taxon>
    </lineage>
</organism>
<dbReference type="EMBL" id="UYSL01023375">
    <property type="protein sequence ID" value="VDL82119.1"/>
    <property type="molecule type" value="Genomic_DNA"/>
</dbReference>
<dbReference type="AlphaFoldDB" id="A0A158R3I7"/>
<evidence type="ECO:0000256" key="2">
    <source>
        <dbReference type="ARBA" id="ARBA00006648"/>
    </source>
</evidence>
<evidence type="ECO:0000313" key="9">
    <source>
        <dbReference type="WBParaSite" id="NBR_0001839301-mRNA-1"/>
    </source>
</evidence>
<evidence type="ECO:0000313" key="8">
    <source>
        <dbReference type="Proteomes" id="UP000271162"/>
    </source>
</evidence>
<keyword evidence="8" id="KW-1185">Reference proteome</keyword>
<evidence type="ECO:0000256" key="4">
    <source>
        <dbReference type="ARBA" id="ARBA00022729"/>
    </source>
</evidence>
<reference evidence="7 8" key="2">
    <citation type="submission" date="2018-11" db="EMBL/GenBank/DDBJ databases">
        <authorList>
            <consortium name="Pathogen Informatics"/>
        </authorList>
    </citation>
    <scope>NUCLEOTIDE SEQUENCE [LARGE SCALE GENOMIC DNA]</scope>
</reference>
<keyword evidence="6" id="KW-0446">Lipid-binding</keyword>
<evidence type="ECO:0000313" key="7">
    <source>
        <dbReference type="EMBL" id="VDL82119.1"/>
    </source>
</evidence>